<sequence>METTNKEQIYDEQISPLMTQIIAICQQHKIPMLASFSIPTEADPDLACSTSLIGNGFEAPESYTRALRELRPELFRRPGLMIRAEHGDGSMTLTSVI</sequence>
<gene>
    <name evidence="1" type="ORF">GEM_4025</name>
</gene>
<accession>A0A9W3PBC7</accession>
<reference evidence="1 2" key="1">
    <citation type="journal article" date="2012" name="J. Bacteriol.">
        <title>Complete Genome Sequence of Burkholderia sp. Strain GG4, a Betaproteobacterium That Reduces 3-Oxo-N-Acylhomoserine Lactones and Produces Different N-Acylhomoserine Lactones.</title>
        <authorList>
            <person name="Hong K.W."/>
            <person name="Koh C.L."/>
            <person name="Sam C.K."/>
            <person name="Yin W.F."/>
            <person name="Chan K.G."/>
        </authorList>
    </citation>
    <scope>NUCLEOTIDE SEQUENCE [LARGE SCALE GENOMIC DNA]</scope>
    <source>
        <strain evidence="1 2">GG4</strain>
    </source>
</reference>
<organism evidence="1 2">
    <name type="scientific">Burkholderia cepacia GG4</name>
    <dbReference type="NCBI Taxonomy" id="1009846"/>
    <lineage>
        <taxon>Bacteria</taxon>
        <taxon>Pseudomonadati</taxon>
        <taxon>Pseudomonadota</taxon>
        <taxon>Betaproteobacteria</taxon>
        <taxon>Burkholderiales</taxon>
        <taxon>Burkholderiaceae</taxon>
        <taxon>Burkholderia</taxon>
        <taxon>Burkholderia cepacia complex</taxon>
    </lineage>
</organism>
<dbReference type="KEGG" id="bct:GEM_4025"/>
<dbReference type="RefSeq" id="WP_014899185.1">
    <property type="nucleotide sequence ID" value="NC_018514.1"/>
</dbReference>
<protein>
    <submittedName>
        <fullName evidence="1">Uncharacterized protein</fullName>
    </submittedName>
</protein>
<dbReference type="AlphaFoldDB" id="A0A9W3PBC7"/>
<evidence type="ECO:0000313" key="1">
    <source>
        <dbReference type="EMBL" id="AFQ50415.1"/>
    </source>
</evidence>
<proteinExistence type="predicted"/>
<name>A0A9W3PBC7_BURCE</name>
<dbReference type="EMBL" id="CP003775">
    <property type="protein sequence ID" value="AFQ50415.1"/>
    <property type="molecule type" value="Genomic_DNA"/>
</dbReference>
<evidence type="ECO:0000313" key="2">
    <source>
        <dbReference type="Proteomes" id="UP000032866"/>
    </source>
</evidence>
<dbReference type="Proteomes" id="UP000032866">
    <property type="component" value="Chromosome 2"/>
</dbReference>